<feature type="transmembrane region" description="Helical" evidence="5">
    <location>
        <begin position="124"/>
        <end position="153"/>
    </location>
</feature>
<feature type="transmembrane region" description="Helical" evidence="5">
    <location>
        <begin position="71"/>
        <end position="91"/>
    </location>
</feature>
<evidence type="ECO:0000313" key="7">
    <source>
        <dbReference type="Proteomes" id="UP000290958"/>
    </source>
</evidence>
<dbReference type="Gene3D" id="1.20.120.1630">
    <property type="match status" value="1"/>
</dbReference>
<organism evidence="6 7">
    <name type="scientific">Sphingobium fluviale</name>
    <dbReference type="NCBI Taxonomy" id="2506423"/>
    <lineage>
        <taxon>Bacteria</taxon>
        <taxon>Pseudomonadati</taxon>
        <taxon>Pseudomonadota</taxon>
        <taxon>Alphaproteobacteria</taxon>
        <taxon>Sphingomonadales</taxon>
        <taxon>Sphingomonadaceae</taxon>
        <taxon>Sphingobium</taxon>
    </lineage>
</organism>
<dbReference type="EMBL" id="SBKP01000022">
    <property type="protein sequence ID" value="RXR25194.1"/>
    <property type="molecule type" value="Genomic_DNA"/>
</dbReference>
<keyword evidence="6" id="KW-0808">Transferase</keyword>
<keyword evidence="7" id="KW-1185">Reference proteome</keyword>
<dbReference type="OrthoDB" id="9789029at2"/>
<evidence type="ECO:0000256" key="4">
    <source>
        <dbReference type="ARBA" id="ARBA00023136"/>
    </source>
</evidence>
<dbReference type="GO" id="GO:0008168">
    <property type="term" value="F:methyltransferase activity"/>
    <property type="evidence" value="ECO:0007669"/>
    <property type="project" value="UniProtKB-KW"/>
</dbReference>
<name>A0A4Q1KCX2_9SPHN</name>
<keyword evidence="4 5" id="KW-0472">Membrane</keyword>
<feature type="transmembrane region" description="Helical" evidence="5">
    <location>
        <begin position="46"/>
        <end position="65"/>
    </location>
</feature>
<reference evidence="7" key="1">
    <citation type="submission" date="2019-01" db="EMBL/GenBank/DDBJ databases">
        <title>Cytophagaceae bacterium strain CAR-16.</title>
        <authorList>
            <person name="Chen W.-M."/>
        </authorList>
    </citation>
    <scope>NUCLEOTIDE SEQUENCE [LARGE SCALE GENOMIC DNA]</scope>
    <source>
        <strain evidence="7">CHR27</strain>
    </source>
</reference>
<evidence type="ECO:0000313" key="6">
    <source>
        <dbReference type="EMBL" id="RXR25194.1"/>
    </source>
</evidence>
<dbReference type="RefSeq" id="WP_129405233.1">
    <property type="nucleotide sequence ID" value="NZ_SBKP01000022.1"/>
</dbReference>
<evidence type="ECO:0000256" key="5">
    <source>
        <dbReference type="SAM" id="Phobius"/>
    </source>
</evidence>
<keyword evidence="6" id="KW-0489">Methyltransferase</keyword>
<feature type="transmembrane region" description="Helical" evidence="5">
    <location>
        <begin position="6"/>
        <end position="25"/>
    </location>
</feature>
<dbReference type="Pfam" id="PF04191">
    <property type="entry name" value="PEMT"/>
    <property type="match status" value="1"/>
</dbReference>
<dbReference type="AlphaFoldDB" id="A0A4Q1KCX2"/>
<dbReference type="GO" id="GO:0012505">
    <property type="term" value="C:endomembrane system"/>
    <property type="evidence" value="ECO:0007669"/>
    <property type="project" value="UniProtKB-SubCell"/>
</dbReference>
<dbReference type="Proteomes" id="UP000290958">
    <property type="component" value="Unassembled WGS sequence"/>
</dbReference>
<comment type="caution">
    <text evidence="6">The sequence shown here is derived from an EMBL/GenBank/DDBJ whole genome shotgun (WGS) entry which is preliminary data.</text>
</comment>
<dbReference type="GO" id="GO:0032259">
    <property type="term" value="P:methylation"/>
    <property type="evidence" value="ECO:0007669"/>
    <property type="project" value="UniProtKB-KW"/>
</dbReference>
<gene>
    <name evidence="6" type="ORF">EQG66_14395</name>
</gene>
<dbReference type="InterPro" id="IPR007318">
    <property type="entry name" value="Phopholipid_MeTrfase"/>
</dbReference>
<keyword evidence="3 5" id="KW-1133">Transmembrane helix</keyword>
<sequence>MAILQSIPLAAMIAIIAATIWRGISVRRQTGDHPLAFLDAKGIQRVAGLSFAISTAILIAASFLASNNEATAVTLPAAIVALAGAAMVIVAQIQMERAWRIGVREGDAPQFVSHGLFRFSRNPIFVGMMLVGLAAAIVAGSWWAWAAIIIFILSCIGQVRIEEVHLEASFGAAYNAFRAKVPRWLGFGGRT</sequence>
<proteinExistence type="predicted"/>
<keyword evidence="2 5" id="KW-0812">Transmembrane</keyword>
<dbReference type="PANTHER" id="PTHR12714">
    <property type="entry name" value="PROTEIN-S ISOPRENYLCYSTEINE O-METHYLTRANSFERASE"/>
    <property type="match status" value="1"/>
</dbReference>
<dbReference type="PANTHER" id="PTHR12714:SF24">
    <property type="entry name" value="SLR1182 PROTEIN"/>
    <property type="match status" value="1"/>
</dbReference>
<protein>
    <submittedName>
        <fullName evidence="6">Isoprenylcysteine carboxylmethyltransferase family protein</fullName>
    </submittedName>
</protein>
<evidence type="ECO:0000256" key="2">
    <source>
        <dbReference type="ARBA" id="ARBA00022692"/>
    </source>
</evidence>
<accession>A0A4Q1KCX2</accession>
<comment type="subcellular location">
    <subcellularLocation>
        <location evidence="1">Endomembrane system</location>
        <topology evidence="1">Multi-pass membrane protein</topology>
    </subcellularLocation>
</comment>
<evidence type="ECO:0000256" key="1">
    <source>
        <dbReference type="ARBA" id="ARBA00004127"/>
    </source>
</evidence>
<evidence type="ECO:0000256" key="3">
    <source>
        <dbReference type="ARBA" id="ARBA00022989"/>
    </source>
</evidence>